<sequence>MSLGKLESQKVGKSESWRAAKLSRAHVGLISLGMGRVWVLLGCLALALPGAQSLRFTSRRQWLSQVAESTCQRTAAAAVAWAIVLGGPGVPVEPAWAAISGVQRSDEVQVEVPEAFSFEESPKPLKTHEREFGPFVSKRTKGFKYGVTVDPVKIDDIRKFGSPGEVLDKVTGVELKKDGTLDVTPLSSAEVQFAPKDGGLGPAYELEYIVDSTRGLNHFWSSVTIQRGKLYVLTVQAKEATYSEVSEAAKSILQSFRVGL</sequence>
<dbReference type="GO" id="GO:0015979">
    <property type="term" value="P:photosynthesis"/>
    <property type="evidence" value="ECO:0007669"/>
    <property type="project" value="InterPro"/>
</dbReference>
<dbReference type="EMBL" id="HBEA01018699">
    <property type="protein sequence ID" value="CAD8264714.1"/>
    <property type="molecule type" value="Transcribed_RNA"/>
</dbReference>
<dbReference type="SUPFAM" id="SSF55724">
    <property type="entry name" value="Mog1p/PsbP-like"/>
    <property type="match status" value="1"/>
</dbReference>
<dbReference type="GO" id="GO:0009523">
    <property type="term" value="C:photosystem II"/>
    <property type="evidence" value="ECO:0007669"/>
    <property type="project" value="InterPro"/>
</dbReference>
<feature type="domain" description="PsbP C-terminal" evidence="1">
    <location>
        <begin position="146"/>
        <end position="258"/>
    </location>
</feature>
<evidence type="ECO:0000313" key="2">
    <source>
        <dbReference type="EMBL" id="CAD8264714.1"/>
    </source>
</evidence>
<organism evidence="2">
    <name type="scientific">Pinguiococcus pyrenoidosus</name>
    <dbReference type="NCBI Taxonomy" id="172671"/>
    <lineage>
        <taxon>Eukaryota</taxon>
        <taxon>Sar</taxon>
        <taxon>Stramenopiles</taxon>
        <taxon>Ochrophyta</taxon>
        <taxon>Pinguiophyceae</taxon>
        <taxon>Pinguiochrysidales</taxon>
        <taxon>Pinguiochrysidaceae</taxon>
        <taxon>Pinguiococcus</taxon>
    </lineage>
</organism>
<accession>A0A7R9UFF4</accession>
<dbReference type="InterPro" id="IPR002683">
    <property type="entry name" value="PsbP_C"/>
</dbReference>
<dbReference type="Gene3D" id="3.40.1000.10">
    <property type="entry name" value="Mog1/PsbP, alpha/beta/alpha sandwich"/>
    <property type="match status" value="1"/>
</dbReference>
<dbReference type="GO" id="GO:0005509">
    <property type="term" value="F:calcium ion binding"/>
    <property type="evidence" value="ECO:0007669"/>
    <property type="project" value="InterPro"/>
</dbReference>
<dbReference type="Pfam" id="PF01789">
    <property type="entry name" value="PsbP"/>
    <property type="match status" value="1"/>
</dbReference>
<dbReference type="PANTHER" id="PTHR31407:SF16">
    <property type="entry name" value="PSBP DOMAIN-CONTAINING PROTEIN 7, CHLOROPLASTIC"/>
    <property type="match status" value="1"/>
</dbReference>
<dbReference type="GO" id="GO:0019898">
    <property type="term" value="C:extrinsic component of membrane"/>
    <property type="evidence" value="ECO:0007669"/>
    <property type="project" value="InterPro"/>
</dbReference>
<dbReference type="AlphaFoldDB" id="A0A7R9UFF4"/>
<evidence type="ECO:0000259" key="1">
    <source>
        <dbReference type="Pfam" id="PF01789"/>
    </source>
</evidence>
<protein>
    <recommendedName>
        <fullName evidence="1">PsbP C-terminal domain-containing protein</fullName>
    </recommendedName>
</protein>
<dbReference type="PANTHER" id="PTHR31407">
    <property type="match status" value="1"/>
</dbReference>
<name>A0A7R9UFF4_9STRA</name>
<dbReference type="InterPro" id="IPR016123">
    <property type="entry name" value="Mog1/PsbP_a/b/a-sand"/>
</dbReference>
<gene>
    <name evidence="2" type="ORF">PPYR1160_LOCUS14217</name>
</gene>
<proteinExistence type="predicted"/>
<reference evidence="2" key="1">
    <citation type="submission" date="2021-01" db="EMBL/GenBank/DDBJ databases">
        <authorList>
            <person name="Corre E."/>
            <person name="Pelletier E."/>
            <person name="Niang G."/>
            <person name="Scheremetjew M."/>
            <person name="Finn R."/>
            <person name="Kale V."/>
            <person name="Holt S."/>
            <person name="Cochrane G."/>
            <person name="Meng A."/>
            <person name="Brown T."/>
            <person name="Cohen L."/>
        </authorList>
    </citation>
    <scope>NUCLEOTIDE SEQUENCE</scope>
    <source>
        <strain evidence="2">CCMP2078</strain>
    </source>
</reference>